<dbReference type="AlphaFoldDB" id="A0A543FAQ7"/>
<dbReference type="Pfam" id="PF13427">
    <property type="entry name" value="AadA_C"/>
    <property type="match status" value="1"/>
</dbReference>
<comment type="caution">
    <text evidence="6">The sequence shown here is derived from an EMBL/GenBank/DDBJ whole genome shotgun (WGS) entry which is preliminary data.</text>
</comment>
<protein>
    <submittedName>
        <fullName evidence="6">Streptomycin 3'-adenylyltransferase</fullName>
    </submittedName>
</protein>
<evidence type="ECO:0000259" key="5">
    <source>
        <dbReference type="Pfam" id="PF13427"/>
    </source>
</evidence>
<dbReference type="EMBL" id="VFPG01000001">
    <property type="protein sequence ID" value="TQM30917.1"/>
    <property type="molecule type" value="Genomic_DNA"/>
</dbReference>
<comment type="catalytic activity">
    <reaction evidence="3">
        <text>spectinomycin + ATP = 9-O-adenylylspectinomycin + diphosphate</text>
        <dbReference type="Rhea" id="RHEA:63228"/>
        <dbReference type="ChEBI" id="CHEBI:30616"/>
        <dbReference type="ChEBI" id="CHEBI:33019"/>
        <dbReference type="ChEBI" id="CHEBI:146260"/>
        <dbReference type="ChEBI" id="CHEBI:146261"/>
    </reaction>
</comment>
<keyword evidence="6" id="KW-0548">Nucleotidyltransferase</keyword>
<dbReference type="Proteomes" id="UP000316331">
    <property type="component" value="Unassembled WGS sequence"/>
</dbReference>
<dbReference type="InterPro" id="IPR025184">
    <property type="entry name" value="AadA_C"/>
</dbReference>
<keyword evidence="7" id="KW-1185">Reference proteome</keyword>
<evidence type="ECO:0000313" key="7">
    <source>
        <dbReference type="Proteomes" id="UP000316331"/>
    </source>
</evidence>
<dbReference type="GO" id="GO:0046677">
    <property type="term" value="P:response to antibiotic"/>
    <property type="evidence" value="ECO:0007669"/>
    <property type="project" value="UniProtKB-KW"/>
</dbReference>
<dbReference type="NCBIfam" id="NF010309">
    <property type="entry name" value="PRK13746.1"/>
    <property type="match status" value="1"/>
</dbReference>
<evidence type="ECO:0000259" key="4">
    <source>
        <dbReference type="Pfam" id="PF01909"/>
    </source>
</evidence>
<proteinExistence type="predicted"/>
<name>A0A543FAQ7_9NOCA</name>
<dbReference type="CDD" id="cd05403">
    <property type="entry name" value="NT_KNTase_like"/>
    <property type="match status" value="1"/>
</dbReference>
<evidence type="ECO:0000256" key="2">
    <source>
        <dbReference type="ARBA" id="ARBA00023251"/>
    </source>
</evidence>
<gene>
    <name evidence="6" type="ORF">FB390_2555</name>
</gene>
<evidence type="ECO:0000313" key="6">
    <source>
        <dbReference type="EMBL" id="TQM30917.1"/>
    </source>
</evidence>
<evidence type="ECO:0000256" key="3">
    <source>
        <dbReference type="ARBA" id="ARBA00047831"/>
    </source>
</evidence>
<evidence type="ECO:0000256" key="1">
    <source>
        <dbReference type="ARBA" id="ARBA00022679"/>
    </source>
</evidence>
<dbReference type="InterPro" id="IPR043519">
    <property type="entry name" value="NT_sf"/>
</dbReference>
<keyword evidence="1 6" id="KW-0808">Transferase</keyword>
<dbReference type="SUPFAM" id="SSF81301">
    <property type="entry name" value="Nucleotidyltransferase"/>
    <property type="match status" value="1"/>
</dbReference>
<dbReference type="PIRSF" id="PIRSF000819">
    <property type="entry name" value="Streptomycin_3-adenylyltransf"/>
    <property type="match status" value="1"/>
</dbReference>
<dbReference type="Pfam" id="PF01909">
    <property type="entry name" value="NTP_transf_2"/>
    <property type="match status" value="1"/>
</dbReference>
<reference evidence="6 7" key="1">
    <citation type="submission" date="2019-06" db="EMBL/GenBank/DDBJ databases">
        <title>Sequencing the genomes of 1000 actinobacteria strains.</title>
        <authorList>
            <person name="Klenk H.-P."/>
        </authorList>
    </citation>
    <scope>NUCLEOTIDE SEQUENCE [LARGE SCALE GENOMIC DNA]</scope>
    <source>
        <strain evidence="6 7">DSM 103495</strain>
    </source>
</reference>
<dbReference type="InterPro" id="IPR002934">
    <property type="entry name" value="Polymerase_NTP_transf_dom"/>
</dbReference>
<dbReference type="Gene3D" id="3.30.460.10">
    <property type="entry name" value="Beta Polymerase, domain 2"/>
    <property type="match status" value="1"/>
</dbReference>
<feature type="domain" description="Adenylyltransferase AadA C-terminal" evidence="5">
    <location>
        <begin position="146"/>
        <end position="244"/>
    </location>
</feature>
<dbReference type="GO" id="GO:0070566">
    <property type="term" value="F:adenylyltransferase activity"/>
    <property type="evidence" value="ECO:0007669"/>
    <property type="project" value="InterPro"/>
</dbReference>
<dbReference type="InterPro" id="IPR024172">
    <property type="entry name" value="AadA/Aad9"/>
</dbReference>
<feature type="domain" description="Polymerase nucleotidyl transferase" evidence="4">
    <location>
        <begin position="25"/>
        <end position="56"/>
    </location>
</feature>
<accession>A0A543FAQ7</accession>
<sequence>MERVTQEAAVADLLRATLGPRLLGAYRHGSAALGGLRPHSDIDVLVVTDGHLETEQRRALVDGLLAVSGDPRVSGAPRPVELSTVAQTDVRPWQYPPTLDFQYGEWLRDDYVRGVLPVAAPDADLAVLITMTLQADSPLLGPPPAELLDPVPAEHLRGALLDDIPDLLTELDSDTRNVLLRLARTWMTLETGEIRAKSEAASWAIDRLPDELRPALAHARAVYLGDAADTWADRLPQAHDTAAALAGEILQYSA</sequence>
<keyword evidence="2" id="KW-0046">Antibiotic resistance</keyword>
<organism evidence="6 7">
    <name type="scientific">Nocardia bhagyanarayanae</name>
    <dbReference type="NCBI Taxonomy" id="1215925"/>
    <lineage>
        <taxon>Bacteria</taxon>
        <taxon>Bacillati</taxon>
        <taxon>Actinomycetota</taxon>
        <taxon>Actinomycetes</taxon>
        <taxon>Mycobacteriales</taxon>
        <taxon>Nocardiaceae</taxon>
        <taxon>Nocardia</taxon>
    </lineage>
</organism>